<gene>
    <name evidence="1" type="ORF">HMPREF9350_05167</name>
</gene>
<accession>A0AAN3M5K4</accession>
<organism evidence="1 2">
    <name type="scientific">Escherichia coli MS 85-1</name>
    <dbReference type="NCBI Taxonomy" id="679202"/>
    <lineage>
        <taxon>Bacteria</taxon>
        <taxon>Pseudomonadati</taxon>
        <taxon>Pseudomonadota</taxon>
        <taxon>Gammaproteobacteria</taxon>
        <taxon>Enterobacterales</taxon>
        <taxon>Enterobacteriaceae</taxon>
        <taxon>Escherichia</taxon>
    </lineage>
</organism>
<sequence length="39" mass="4262">MGFPALFVGVILRTSRQKPVLCRTICSLSVPQGDDQLQS</sequence>
<dbReference type="Proteomes" id="UP000005056">
    <property type="component" value="Unassembled WGS sequence"/>
</dbReference>
<reference evidence="1 2" key="1">
    <citation type="submission" date="2010-09" db="EMBL/GenBank/DDBJ databases">
        <authorList>
            <person name="Weinstock G."/>
            <person name="Sodergren E."/>
            <person name="Clifton S."/>
            <person name="Fulton L."/>
            <person name="Fulton B."/>
            <person name="Courtney L."/>
            <person name="Fronick C."/>
            <person name="Harrison M."/>
            <person name="Strong C."/>
            <person name="Farmer C."/>
            <person name="Delahaunty K."/>
            <person name="Markovic C."/>
            <person name="Hall O."/>
            <person name="Minx P."/>
            <person name="Tomlinson C."/>
            <person name="Mitreva M."/>
            <person name="Hou S."/>
            <person name="Chen J."/>
            <person name="Wollam A."/>
            <person name="Pepin K.H."/>
            <person name="Johnson M."/>
            <person name="Bhonagiri V."/>
            <person name="Zhang X."/>
            <person name="Suruliraj S."/>
            <person name="Warren W."/>
            <person name="Chinwalla A."/>
            <person name="Mardis E.R."/>
            <person name="Wilson R.K."/>
        </authorList>
    </citation>
    <scope>NUCLEOTIDE SEQUENCE [LARGE SCALE GENOMIC DNA]</scope>
    <source>
        <strain evidence="1 2">MS 85-1</strain>
    </source>
</reference>
<comment type="caution">
    <text evidence="1">The sequence shown here is derived from an EMBL/GenBank/DDBJ whole genome shotgun (WGS) entry which is preliminary data.</text>
</comment>
<evidence type="ECO:0000313" key="2">
    <source>
        <dbReference type="Proteomes" id="UP000005056"/>
    </source>
</evidence>
<evidence type="ECO:0000313" key="1">
    <source>
        <dbReference type="EMBL" id="EFU33012.1"/>
    </source>
</evidence>
<dbReference type="AlphaFoldDB" id="A0AAN3M5K4"/>
<dbReference type="EMBL" id="ADWQ01000046">
    <property type="protein sequence ID" value="EFU33012.1"/>
    <property type="molecule type" value="Genomic_DNA"/>
</dbReference>
<proteinExistence type="predicted"/>
<protein>
    <submittedName>
        <fullName evidence="1">Uncharacterized protein</fullName>
    </submittedName>
</protein>
<name>A0AAN3M5K4_ECOLX</name>